<sequence>MMAVPEIIEAAASTAAASQTTQTVAAAEDEVSAAIATVLSSHGQGYQVLSARALEFHTRLAQALSAGAGAYSGAEASSAGLLAAVNEPIAALTGRPLIGNGANGTLAWVPMGRLAAG</sequence>
<feature type="domain" description="PE" evidence="1">
    <location>
        <begin position="10"/>
        <end position="77"/>
    </location>
</feature>
<protein>
    <submittedName>
        <fullName evidence="2">PE family protein</fullName>
    </submittedName>
</protein>
<gene>
    <name evidence="2" type="ORF">I551_6873</name>
</gene>
<evidence type="ECO:0000313" key="3">
    <source>
        <dbReference type="Proteomes" id="UP000020681"/>
    </source>
</evidence>
<dbReference type="InterPro" id="IPR000084">
    <property type="entry name" value="PE-PGRS_N"/>
</dbReference>
<evidence type="ECO:0000259" key="1">
    <source>
        <dbReference type="Pfam" id="PF00934"/>
    </source>
</evidence>
<dbReference type="SUPFAM" id="SSF140459">
    <property type="entry name" value="PE/PPE dimer-like"/>
    <property type="match status" value="1"/>
</dbReference>
<proteinExistence type="predicted"/>
<comment type="caution">
    <text evidence="2">The sequence shown here is derived from an EMBL/GenBank/DDBJ whole genome shotgun (WGS) entry which is preliminary data.</text>
</comment>
<dbReference type="Gene3D" id="1.10.287.850">
    <property type="entry name" value="HP0062-like domain"/>
    <property type="match status" value="1"/>
</dbReference>
<name>A0ABN0QPR6_MYCUL</name>
<organism evidence="2 3">
    <name type="scientific">Mycobacterium ulcerans str. Harvey</name>
    <dbReference type="NCBI Taxonomy" id="1299332"/>
    <lineage>
        <taxon>Bacteria</taxon>
        <taxon>Bacillati</taxon>
        <taxon>Actinomycetota</taxon>
        <taxon>Actinomycetes</taxon>
        <taxon>Mycobacteriales</taxon>
        <taxon>Mycobacteriaceae</taxon>
        <taxon>Mycobacterium</taxon>
        <taxon>Mycobacterium ulcerans group</taxon>
    </lineage>
</organism>
<dbReference type="EMBL" id="JAOL01000170">
    <property type="protein sequence ID" value="EUA86687.1"/>
    <property type="molecule type" value="Genomic_DNA"/>
</dbReference>
<dbReference type="InterPro" id="IPR038332">
    <property type="entry name" value="PPE_sf"/>
</dbReference>
<accession>A0ABN0QPR6</accession>
<dbReference type="Proteomes" id="UP000020681">
    <property type="component" value="Unassembled WGS sequence"/>
</dbReference>
<dbReference type="Pfam" id="PF00934">
    <property type="entry name" value="PE"/>
    <property type="match status" value="1"/>
</dbReference>
<reference evidence="2 3" key="1">
    <citation type="submission" date="2014-01" db="EMBL/GenBank/DDBJ databases">
        <authorList>
            <person name="Dobos K."/>
            <person name="Lenaerts A."/>
            <person name="Ordway D."/>
            <person name="DeGroote M.A."/>
            <person name="Parker T."/>
            <person name="Sizemore C."/>
            <person name="Tallon L.J."/>
            <person name="Sadzewicz L.K."/>
            <person name="Sengamalay N."/>
            <person name="Fraser C.M."/>
            <person name="Hine E."/>
            <person name="Shefchek K.A."/>
            <person name="Das S.P."/>
            <person name="Tettelin H."/>
        </authorList>
    </citation>
    <scope>NUCLEOTIDE SEQUENCE [LARGE SCALE GENOMIC DNA]</scope>
    <source>
        <strain evidence="2 3">Harvey</strain>
    </source>
</reference>
<keyword evidence="3" id="KW-1185">Reference proteome</keyword>
<evidence type="ECO:0000313" key="2">
    <source>
        <dbReference type="EMBL" id="EUA86687.1"/>
    </source>
</evidence>